<comment type="caution">
    <text evidence="1">The sequence shown here is derived from an EMBL/GenBank/DDBJ whole genome shotgun (WGS) entry which is preliminary data.</text>
</comment>
<accession>A0ABT6BDE7</accession>
<sequence length="86" mass="9513">MKTWDEKTGKALEQRGTFADNVKAFTLTVTGGSGRVAWYGAHNDFIDEAVVKQGELLSRHSDHPFKGLRWDASVSFSVDPPFVSGR</sequence>
<organism evidence="1 2">
    <name type="scientific">Luteibacter sahnii</name>
    <dbReference type="NCBI Taxonomy" id="3021977"/>
    <lineage>
        <taxon>Bacteria</taxon>
        <taxon>Pseudomonadati</taxon>
        <taxon>Pseudomonadota</taxon>
        <taxon>Gammaproteobacteria</taxon>
        <taxon>Lysobacterales</taxon>
        <taxon>Rhodanobacteraceae</taxon>
        <taxon>Luteibacter</taxon>
    </lineage>
</organism>
<evidence type="ECO:0000313" key="2">
    <source>
        <dbReference type="Proteomes" id="UP001528850"/>
    </source>
</evidence>
<proteinExistence type="predicted"/>
<evidence type="ECO:0000313" key="1">
    <source>
        <dbReference type="EMBL" id="MDF4026103.1"/>
    </source>
</evidence>
<name>A0ABT6BDE7_9GAMM</name>
<dbReference type="Proteomes" id="UP001528850">
    <property type="component" value="Unassembled WGS sequence"/>
</dbReference>
<protein>
    <submittedName>
        <fullName evidence="1">Uncharacterized protein</fullName>
    </submittedName>
</protein>
<dbReference type="RefSeq" id="WP_320551576.1">
    <property type="nucleotide sequence ID" value="NZ_JAQLOK010000003.1"/>
</dbReference>
<keyword evidence="2" id="KW-1185">Reference proteome</keyword>
<reference evidence="1 2" key="1">
    <citation type="journal article" date="2024" name="Curr. Microbiol.">
        <title>Luteibacter sahnii sp. nov., A Novel Yellow-Colored Xanthomonadin Pigment Producing Probiotic Bacterium from Healthy Rice Seed Microbiome.</title>
        <authorList>
            <person name="Jaiswal G."/>
            <person name="Rana R."/>
            <person name="Nayak P.K."/>
            <person name="Chouhan R."/>
            <person name="Gandhi S.G."/>
            <person name="Patel H.K."/>
            <person name="Patil P.B."/>
        </authorList>
    </citation>
    <scope>NUCLEOTIDE SEQUENCE [LARGE SCALE GENOMIC DNA]</scope>
    <source>
        <strain evidence="1 2">PPL201</strain>
    </source>
</reference>
<dbReference type="EMBL" id="JARJJS010000004">
    <property type="protein sequence ID" value="MDF4026103.1"/>
    <property type="molecule type" value="Genomic_DNA"/>
</dbReference>
<gene>
    <name evidence="1" type="ORF">P3W24_14100</name>
</gene>